<feature type="region of interest" description="Disordered" evidence="5">
    <location>
        <begin position="95"/>
        <end position="171"/>
    </location>
</feature>
<keyword evidence="2 4" id="KW-0863">Zinc-finger</keyword>
<feature type="compositionally biased region" description="Basic and acidic residues" evidence="5">
    <location>
        <begin position="149"/>
        <end position="159"/>
    </location>
</feature>
<dbReference type="PROSITE" id="PS50089">
    <property type="entry name" value="ZF_RING_2"/>
    <property type="match status" value="1"/>
</dbReference>
<feature type="domain" description="RING-type" evidence="6">
    <location>
        <begin position="41"/>
        <end position="84"/>
    </location>
</feature>
<keyword evidence="8" id="KW-1185">Reference proteome</keyword>
<dbReference type="Proteomes" id="UP000789901">
    <property type="component" value="Unassembled WGS sequence"/>
</dbReference>
<evidence type="ECO:0000256" key="2">
    <source>
        <dbReference type="ARBA" id="ARBA00022771"/>
    </source>
</evidence>
<sequence>MSTNPTPQNVSCFKNLALNILKNGTPEVIAKGVEVPELDPCSKYNKELFLYEIKKLFTILTCAHMFHRSCLEDYVKDLSQCPKCAIEVEPIDYSESSSQENQTLSIPDPMQISPQITSTQSRNTITPDTTLIFNPTLFPDNTKQVQKRPSKDTTKDKSSNKKPKQTKKESHVLNELIKELSTEPETPQTPVVRKENADNFVDLYNNIATAEAQNEITNQEVITCYYLFSKALEDSEIGENKIKQVKSFTASSISKLSQDEIDKILVHFSQKS</sequence>
<evidence type="ECO:0000256" key="3">
    <source>
        <dbReference type="ARBA" id="ARBA00022833"/>
    </source>
</evidence>
<evidence type="ECO:0000313" key="7">
    <source>
        <dbReference type="EMBL" id="CAG8801230.1"/>
    </source>
</evidence>
<feature type="compositionally biased region" description="Polar residues" evidence="5">
    <location>
        <begin position="95"/>
        <end position="105"/>
    </location>
</feature>
<evidence type="ECO:0000256" key="5">
    <source>
        <dbReference type="SAM" id="MobiDB-lite"/>
    </source>
</evidence>
<dbReference type="SUPFAM" id="SSF57850">
    <property type="entry name" value="RING/U-box"/>
    <property type="match status" value="1"/>
</dbReference>
<evidence type="ECO:0000256" key="4">
    <source>
        <dbReference type="PROSITE-ProRule" id="PRU00175"/>
    </source>
</evidence>
<protein>
    <submittedName>
        <fullName evidence="7">23168_t:CDS:1</fullName>
    </submittedName>
</protein>
<evidence type="ECO:0000259" key="6">
    <source>
        <dbReference type="PROSITE" id="PS50089"/>
    </source>
</evidence>
<accession>A0ABN7VVR5</accession>
<name>A0ABN7VVR5_GIGMA</name>
<proteinExistence type="predicted"/>
<keyword evidence="3" id="KW-0862">Zinc</keyword>
<comment type="caution">
    <text evidence="7">The sequence shown here is derived from an EMBL/GenBank/DDBJ whole genome shotgun (WGS) entry which is preliminary data.</text>
</comment>
<dbReference type="InterPro" id="IPR018957">
    <property type="entry name" value="Znf_C3HC4_RING-type"/>
</dbReference>
<feature type="compositionally biased region" description="Polar residues" evidence="5">
    <location>
        <begin position="112"/>
        <end position="144"/>
    </location>
</feature>
<evidence type="ECO:0000256" key="1">
    <source>
        <dbReference type="ARBA" id="ARBA00022723"/>
    </source>
</evidence>
<keyword evidence="1" id="KW-0479">Metal-binding</keyword>
<dbReference type="EMBL" id="CAJVQB010023161">
    <property type="protein sequence ID" value="CAG8801230.1"/>
    <property type="molecule type" value="Genomic_DNA"/>
</dbReference>
<dbReference type="InterPro" id="IPR013083">
    <property type="entry name" value="Znf_RING/FYVE/PHD"/>
</dbReference>
<organism evidence="7 8">
    <name type="scientific">Gigaspora margarita</name>
    <dbReference type="NCBI Taxonomy" id="4874"/>
    <lineage>
        <taxon>Eukaryota</taxon>
        <taxon>Fungi</taxon>
        <taxon>Fungi incertae sedis</taxon>
        <taxon>Mucoromycota</taxon>
        <taxon>Glomeromycotina</taxon>
        <taxon>Glomeromycetes</taxon>
        <taxon>Diversisporales</taxon>
        <taxon>Gigasporaceae</taxon>
        <taxon>Gigaspora</taxon>
    </lineage>
</organism>
<dbReference type="InterPro" id="IPR001841">
    <property type="entry name" value="Znf_RING"/>
</dbReference>
<reference evidence="7 8" key="1">
    <citation type="submission" date="2021-06" db="EMBL/GenBank/DDBJ databases">
        <authorList>
            <person name="Kallberg Y."/>
            <person name="Tangrot J."/>
            <person name="Rosling A."/>
        </authorList>
    </citation>
    <scope>NUCLEOTIDE SEQUENCE [LARGE SCALE GENOMIC DNA]</scope>
    <source>
        <strain evidence="7 8">120-4 pot B 10/14</strain>
    </source>
</reference>
<evidence type="ECO:0000313" key="8">
    <source>
        <dbReference type="Proteomes" id="UP000789901"/>
    </source>
</evidence>
<dbReference type="Gene3D" id="3.30.40.10">
    <property type="entry name" value="Zinc/RING finger domain, C3HC4 (zinc finger)"/>
    <property type="match status" value="1"/>
</dbReference>
<dbReference type="Pfam" id="PF00097">
    <property type="entry name" value="zf-C3HC4"/>
    <property type="match status" value="1"/>
</dbReference>
<gene>
    <name evidence="7" type="ORF">GMARGA_LOCUS23147</name>
</gene>